<evidence type="ECO:0000313" key="4">
    <source>
        <dbReference type="Proteomes" id="UP000033096"/>
    </source>
</evidence>
<geneLocation type="plasmid" evidence="3 4">
    <name>unnamed</name>
</geneLocation>
<dbReference type="InterPro" id="IPR013762">
    <property type="entry name" value="Integrase-like_cat_sf"/>
</dbReference>
<dbReference type="SUPFAM" id="SSF56349">
    <property type="entry name" value="DNA breaking-rejoining enzymes"/>
    <property type="match status" value="1"/>
</dbReference>
<dbReference type="GO" id="GO:0003677">
    <property type="term" value="F:DNA binding"/>
    <property type="evidence" value="ECO:0007669"/>
    <property type="project" value="InterPro"/>
</dbReference>
<dbReference type="Proteomes" id="UP000033096">
    <property type="component" value="Plasmid unnamed"/>
</dbReference>
<dbReference type="HOGENOM" id="CLU_091227_0_0_2"/>
<dbReference type="CDD" id="cd00397">
    <property type="entry name" value="DNA_BRE_C"/>
    <property type="match status" value="1"/>
</dbReference>
<dbReference type="AlphaFoldDB" id="A0A0E3PZS8"/>
<dbReference type="GO" id="GO:0015074">
    <property type="term" value="P:DNA integration"/>
    <property type="evidence" value="ECO:0007669"/>
    <property type="project" value="InterPro"/>
</dbReference>
<keyword evidence="4" id="KW-1185">Reference proteome</keyword>
<dbReference type="GeneID" id="24808361"/>
<protein>
    <recommendedName>
        <fullName evidence="2">Tyr recombinase domain-containing protein</fullName>
    </recommendedName>
</protein>
<dbReference type="Gene3D" id="1.10.443.10">
    <property type="entry name" value="Intergrase catalytic core"/>
    <property type="match status" value="1"/>
</dbReference>
<feature type="domain" description="Tyr recombinase" evidence="2">
    <location>
        <begin position="35"/>
        <end position="207"/>
    </location>
</feature>
<evidence type="ECO:0000313" key="3">
    <source>
        <dbReference type="EMBL" id="AKB42289.1"/>
    </source>
</evidence>
<dbReference type="PROSITE" id="PS51898">
    <property type="entry name" value="TYR_RECOMBINASE"/>
    <property type="match status" value="1"/>
</dbReference>
<dbReference type="PATRIC" id="fig|1434123.4.peg.4324"/>
<name>A0A0E3PZS8_9EURY</name>
<keyword evidence="3" id="KW-0614">Plasmid</keyword>
<sequence length="215" mass="25514">MPTKKNSHVKTTEVNKYPVLQLKRDPEAIHHYLNGEIRILVPTEYQRIKNVIPQKRHRTLFDVLMITGMRYIEVQRLWDHKEWYLKKKNIIHLPDEAQKKHKRTQQERTIHPLPSMFELLLDDFFEARKPPAESNWNRDLRKWTEDADINPYGLSAKTTRKTLESWCIAAGMLESTVCLRQGHDNLTSMKHYQGLAFSTDELRDIKIQLTAWGML</sequence>
<reference evidence="3 4" key="1">
    <citation type="submission" date="2014-07" db="EMBL/GenBank/DDBJ databases">
        <title>Methanogenic archaea and the global carbon cycle.</title>
        <authorList>
            <person name="Henriksen J.R."/>
            <person name="Luke J."/>
            <person name="Reinhart S."/>
            <person name="Benedict M.N."/>
            <person name="Youngblut N.D."/>
            <person name="Metcalf M.E."/>
            <person name="Whitaker R.J."/>
            <person name="Metcalf W.W."/>
        </authorList>
    </citation>
    <scope>NUCLEOTIDE SEQUENCE [LARGE SCALE GENOMIC DNA]</scope>
    <source>
        <strain evidence="3 4">Z-761</strain>
        <plasmid evidence="3 4">unnamed</plasmid>
    </source>
</reference>
<evidence type="ECO:0000256" key="1">
    <source>
        <dbReference type="ARBA" id="ARBA00023172"/>
    </source>
</evidence>
<organism evidence="3 4">
    <name type="scientific">Methanosarcina vacuolata Z-761</name>
    <dbReference type="NCBI Taxonomy" id="1434123"/>
    <lineage>
        <taxon>Archaea</taxon>
        <taxon>Methanobacteriati</taxon>
        <taxon>Methanobacteriota</taxon>
        <taxon>Stenosarchaea group</taxon>
        <taxon>Methanomicrobia</taxon>
        <taxon>Methanosarcinales</taxon>
        <taxon>Methanosarcinaceae</taxon>
        <taxon>Methanosarcina</taxon>
    </lineage>
</organism>
<dbReference type="KEGG" id="mvc:MSVAZ_0020"/>
<dbReference type="RefSeq" id="WP_048116498.1">
    <property type="nucleotide sequence ID" value="NZ_CP009519.1"/>
</dbReference>
<gene>
    <name evidence="3" type="ORF">MSVAZ_0020</name>
</gene>
<evidence type="ECO:0000259" key="2">
    <source>
        <dbReference type="PROSITE" id="PS51898"/>
    </source>
</evidence>
<proteinExistence type="predicted"/>
<keyword evidence="1" id="KW-0233">DNA recombination</keyword>
<dbReference type="EMBL" id="CP009519">
    <property type="protein sequence ID" value="AKB42289.1"/>
    <property type="molecule type" value="Genomic_DNA"/>
</dbReference>
<dbReference type="GO" id="GO:0006310">
    <property type="term" value="P:DNA recombination"/>
    <property type="evidence" value="ECO:0007669"/>
    <property type="project" value="UniProtKB-KW"/>
</dbReference>
<accession>A0A0E3PZS8</accession>
<dbReference type="InterPro" id="IPR002104">
    <property type="entry name" value="Integrase_catalytic"/>
</dbReference>
<dbReference type="InterPro" id="IPR011010">
    <property type="entry name" value="DNA_brk_join_enz"/>
</dbReference>